<feature type="transmembrane region" description="Helical" evidence="1">
    <location>
        <begin position="75"/>
        <end position="93"/>
    </location>
</feature>
<feature type="transmembrane region" description="Helical" evidence="1">
    <location>
        <begin position="252"/>
        <end position="273"/>
    </location>
</feature>
<name>A0A917YLT1_9RHOB</name>
<feature type="transmembrane region" description="Helical" evidence="1">
    <location>
        <begin position="341"/>
        <end position="362"/>
    </location>
</feature>
<feature type="transmembrane region" description="Helical" evidence="1">
    <location>
        <begin position="135"/>
        <end position="153"/>
    </location>
</feature>
<evidence type="ECO:0000313" key="2">
    <source>
        <dbReference type="EMBL" id="GGO37149.1"/>
    </source>
</evidence>
<keyword evidence="1" id="KW-0812">Transmembrane</keyword>
<comment type="caution">
    <text evidence="2">The sequence shown here is derived from an EMBL/GenBank/DDBJ whole genome shotgun (WGS) entry which is preliminary data.</text>
</comment>
<feature type="transmembrane region" description="Helical" evidence="1">
    <location>
        <begin position="159"/>
        <end position="180"/>
    </location>
</feature>
<keyword evidence="1" id="KW-0472">Membrane</keyword>
<dbReference type="OrthoDB" id="5146486at2"/>
<feature type="transmembrane region" description="Helical" evidence="1">
    <location>
        <begin position="192"/>
        <end position="214"/>
    </location>
</feature>
<keyword evidence="3" id="KW-1185">Reference proteome</keyword>
<dbReference type="AlphaFoldDB" id="A0A917YLT1"/>
<feature type="transmembrane region" description="Helical" evidence="1">
    <location>
        <begin position="46"/>
        <end position="63"/>
    </location>
</feature>
<protein>
    <submittedName>
        <fullName evidence="2">Short-chain dehydrogenase</fullName>
    </submittedName>
</protein>
<dbReference type="InterPro" id="IPR010266">
    <property type="entry name" value="NnrS"/>
</dbReference>
<dbReference type="Pfam" id="PF05940">
    <property type="entry name" value="NnrS"/>
    <property type="match status" value="1"/>
</dbReference>
<sequence>MAVRGLWRAPHLSLFLLASLWAALVPLVWLVPGFVCDPVVWHRQELVLGVAGAAVGGYLLTALPHWLMQAGRDRACIGHGPTATQGLVLAWGLGRLLGGPCMPDAPALVGQCLYPIGLAVALALPVITARVWKRLPMALAPLIMVLFAVRMRLDADGLTAVLGIALLVALVGGRIIPAFLHARAGDKTPIRVSLLPLATAASLPLGLALMVHLADLGARWTGLLLLLAALGQIARVIAWPLARGLRERQADLAVLVIAWCWLPLGLALVSMSLSPAVGLGLPTASHALTMGLMGSMVLAVMARAWMRRVPGALQLGALIGMAFALVQLATVLRLLTMYHGLAALSWSAGWSLASIAAVAAVFHSVPRPVLSACRS</sequence>
<accession>A0A917YLT1</accession>
<dbReference type="EMBL" id="BMLP01000008">
    <property type="protein sequence ID" value="GGO37149.1"/>
    <property type="molecule type" value="Genomic_DNA"/>
</dbReference>
<reference evidence="2 3" key="1">
    <citation type="journal article" date="2014" name="Int. J. Syst. Evol. Microbiol.">
        <title>Complete genome sequence of Corynebacterium casei LMG S-19264T (=DSM 44701T), isolated from a smear-ripened cheese.</title>
        <authorList>
            <consortium name="US DOE Joint Genome Institute (JGI-PGF)"/>
            <person name="Walter F."/>
            <person name="Albersmeier A."/>
            <person name="Kalinowski J."/>
            <person name="Ruckert C."/>
        </authorList>
    </citation>
    <scope>NUCLEOTIDE SEQUENCE [LARGE SCALE GENOMIC DNA]</scope>
    <source>
        <strain evidence="2 3">CGMCC 1.7029</strain>
    </source>
</reference>
<feature type="transmembrane region" description="Helical" evidence="1">
    <location>
        <begin position="220"/>
        <end position="240"/>
    </location>
</feature>
<organism evidence="2 3">
    <name type="scientific">Gemmobacter aquaticus</name>
    <dbReference type="NCBI Taxonomy" id="490185"/>
    <lineage>
        <taxon>Bacteria</taxon>
        <taxon>Pseudomonadati</taxon>
        <taxon>Pseudomonadota</taxon>
        <taxon>Alphaproteobacteria</taxon>
        <taxon>Rhodobacterales</taxon>
        <taxon>Paracoccaceae</taxon>
        <taxon>Gemmobacter</taxon>
    </lineage>
</organism>
<dbReference type="RefSeq" id="WP_146288068.1">
    <property type="nucleotide sequence ID" value="NZ_BMLP01000008.1"/>
</dbReference>
<feature type="transmembrane region" description="Helical" evidence="1">
    <location>
        <begin position="312"/>
        <end position="335"/>
    </location>
</feature>
<evidence type="ECO:0000313" key="3">
    <source>
        <dbReference type="Proteomes" id="UP000598196"/>
    </source>
</evidence>
<gene>
    <name evidence="2" type="primary">nnrS</name>
    <name evidence="2" type="ORF">GCM10010991_32310</name>
</gene>
<proteinExistence type="predicted"/>
<feature type="transmembrane region" description="Helical" evidence="1">
    <location>
        <begin position="105"/>
        <end position="128"/>
    </location>
</feature>
<dbReference type="Proteomes" id="UP000598196">
    <property type="component" value="Unassembled WGS sequence"/>
</dbReference>
<feature type="transmembrane region" description="Helical" evidence="1">
    <location>
        <begin position="279"/>
        <end position="300"/>
    </location>
</feature>
<keyword evidence="1" id="KW-1133">Transmembrane helix</keyword>
<evidence type="ECO:0000256" key="1">
    <source>
        <dbReference type="SAM" id="Phobius"/>
    </source>
</evidence>